<reference evidence="9 10" key="2">
    <citation type="journal article" date="2017" name="Front. Plant Sci.">
        <title>Gene Classification and Mining of Molecular Markers Useful in Red Clover (Trifolium pratense) Breeding.</title>
        <authorList>
            <person name="Istvanek J."/>
            <person name="Dluhosova J."/>
            <person name="Dluhos P."/>
            <person name="Patkova L."/>
            <person name="Nedelnik J."/>
            <person name="Repkova J."/>
        </authorList>
    </citation>
    <scope>NUCLEOTIDE SEQUENCE [LARGE SCALE GENOMIC DNA]</scope>
    <source>
        <strain evidence="10">cv. Tatra</strain>
        <tissue evidence="9">Young leaves</tissue>
    </source>
</reference>
<accession>A0A2K3P661</accession>
<evidence type="ECO:0000256" key="7">
    <source>
        <dbReference type="PIRNR" id="PIRNR032572"/>
    </source>
</evidence>
<evidence type="ECO:0000256" key="3">
    <source>
        <dbReference type="ARBA" id="ARBA00022475"/>
    </source>
</evidence>
<evidence type="ECO:0000256" key="4">
    <source>
        <dbReference type="ARBA" id="ARBA00023136"/>
    </source>
</evidence>
<dbReference type="AlphaFoldDB" id="A0A2K3P661"/>
<dbReference type="Gramene" id="Tp57577_TGAC_v2_mRNA27092">
    <property type="protein sequence ID" value="Tp57577_TGAC_v2_mRNA27092"/>
    <property type="gene ID" value="Tp57577_TGAC_v2_gene26196"/>
</dbReference>
<dbReference type="PANTHER" id="PTHR13169">
    <property type="entry name" value="UBIQUITIN-LIKE PROTEIN 3 HCG-1 PROTEIN"/>
    <property type="match status" value="1"/>
</dbReference>
<dbReference type="PANTHER" id="PTHR13169:SF26">
    <property type="entry name" value="MEMBRANE-ANCHORED UBIQUITIN-FOLD PROTEIN 2"/>
    <property type="match status" value="1"/>
</dbReference>
<dbReference type="InterPro" id="IPR040015">
    <property type="entry name" value="UBL3-like"/>
</dbReference>
<comment type="subcellular location">
    <subcellularLocation>
        <location evidence="2">Cell membrane</location>
        <topology evidence="2">Lipid-anchor</topology>
    </subcellularLocation>
</comment>
<evidence type="ECO:0000256" key="6">
    <source>
        <dbReference type="ARBA" id="ARBA00023288"/>
    </source>
</evidence>
<dbReference type="GO" id="GO:0005886">
    <property type="term" value="C:plasma membrane"/>
    <property type="evidence" value="ECO:0007669"/>
    <property type="project" value="UniProtKB-SubCell"/>
</dbReference>
<dbReference type="Gene3D" id="3.10.20.90">
    <property type="entry name" value="Phosphatidylinositol 3-kinase Catalytic Subunit, Chain A, domain 1"/>
    <property type="match status" value="1"/>
</dbReference>
<dbReference type="OrthoDB" id="1043111at2759"/>
<proteinExistence type="predicted"/>
<dbReference type="CDD" id="cd01814">
    <property type="entry name" value="Ubl_MUBs_plant"/>
    <property type="match status" value="1"/>
</dbReference>
<evidence type="ECO:0000256" key="5">
    <source>
        <dbReference type="ARBA" id="ARBA00023139"/>
    </source>
</evidence>
<dbReference type="Proteomes" id="UP000236291">
    <property type="component" value="Unassembled WGS sequence"/>
</dbReference>
<dbReference type="SUPFAM" id="SSF54236">
    <property type="entry name" value="Ubiquitin-like"/>
    <property type="match status" value="1"/>
</dbReference>
<dbReference type="Pfam" id="PF13881">
    <property type="entry name" value="Rad60-SLD_2"/>
    <property type="match status" value="1"/>
</dbReference>
<keyword evidence="6" id="KW-0449">Lipoprotein</keyword>
<dbReference type="InterPro" id="IPR029071">
    <property type="entry name" value="Ubiquitin-like_domsf"/>
</dbReference>
<keyword evidence="3 7" id="KW-1003">Cell membrane</keyword>
<protein>
    <recommendedName>
        <fullName evidence="7">Membrane-anchored ubiquitin-fold protein</fullName>
    </recommendedName>
</protein>
<dbReference type="InterPro" id="IPR017000">
    <property type="entry name" value="MUB"/>
</dbReference>
<comment type="function">
    <text evidence="1 7">May serve as docking site to facilitate the association of other proteins to the plasma membrane.</text>
</comment>
<dbReference type="InterPro" id="IPR039540">
    <property type="entry name" value="UBL3-like_ubiquitin_dom"/>
</dbReference>
<keyword evidence="4 7" id="KW-0472">Membrane</keyword>
<evidence type="ECO:0000256" key="1">
    <source>
        <dbReference type="ARBA" id="ARBA00002929"/>
    </source>
</evidence>
<dbReference type="Gramene" id="Tp57577_TGAC_v2_mRNA27091">
    <property type="protein sequence ID" value="Tp57577_TGAC_v2_mRNA27091"/>
    <property type="gene ID" value="Tp57577_TGAC_v2_gene26196"/>
</dbReference>
<feature type="domain" description="UBL3-like ubiquitin" evidence="8">
    <location>
        <begin position="6"/>
        <end position="115"/>
    </location>
</feature>
<dbReference type="PIRSF" id="PIRSF032572">
    <property type="entry name" value="MUB"/>
    <property type="match status" value="1"/>
</dbReference>
<dbReference type="EMBL" id="ASHM01004063">
    <property type="protein sequence ID" value="PNY10771.1"/>
    <property type="molecule type" value="Genomic_DNA"/>
</dbReference>
<gene>
    <name evidence="9" type="ORF">L195_g007360</name>
</gene>
<keyword evidence="5" id="KW-0564">Palmitate</keyword>
<dbReference type="STRING" id="57577.A0A2K3P661"/>
<sequence>MAEKQDQLEIKFRLSDGSDIGPKSYAAATSIATLKESILTQWPKDKEYGPRTVKDVKLICAGKILENNKTVEECQSPLCNLPGGVTTMLVVVQPPNLEKDKKVAGEAIQSKCVCVIL</sequence>
<comment type="caution">
    <text evidence="9">The sequence shown here is derived from an EMBL/GenBank/DDBJ whole genome shotgun (WGS) entry which is preliminary data.</text>
</comment>
<reference evidence="9 10" key="1">
    <citation type="journal article" date="2014" name="Am. J. Bot.">
        <title>Genome assembly and annotation for red clover (Trifolium pratense; Fabaceae).</title>
        <authorList>
            <person name="Istvanek J."/>
            <person name="Jaros M."/>
            <person name="Krenek A."/>
            <person name="Repkova J."/>
        </authorList>
    </citation>
    <scope>NUCLEOTIDE SEQUENCE [LARGE SCALE GENOMIC DNA]</scope>
    <source>
        <strain evidence="10">cv. Tatra</strain>
        <tissue evidence="9">Young leaves</tissue>
    </source>
</reference>
<evidence type="ECO:0000256" key="2">
    <source>
        <dbReference type="ARBA" id="ARBA00004193"/>
    </source>
</evidence>
<organism evidence="9 10">
    <name type="scientific">Trifolium pratense</name>
    <name type="common">Red clover</name>
    <dbReference type="NCBI Taxonomy" id="57577"/>
    <lineage>
        <taxon>Eukaryota</taxon>
        <taxon>Viridiplantae</taxon>
        <taxon>Streptophyta</taxon>
        <taxon>Embryophyta</taxon>
        <taxon>Tracheophyta</taxon>
        <taxon>Spermatophyta</taxon>
        <taxon>Magnoliopsida</taxon>
        <taxon>eudicotyledons</taxon>
        <taxon>Gunneridae</taxon>
        <taxon>Pentapetalae</taxon>
        <taxon>rosids</taxon>
        <taxon>fabids</taxon>
        <taxon>Fabales</taxon>
        <taxon>Fabaceae</taxon>
        <taxon>Papilionoideae</taxon>
        <taxon>50 kb inversion clade</taxon>
        <taxon>NPAAA clade</taxon>
        <taxon>Hologalegina</taxon>
        <taxon>IRL clade</taxon>
        <taxon>Trifolieae</taxon>
        <taxon>Trifolium</taxon>
    </lineage>
</organism>
<evidence type="ECO:0000259" key="8">
    <source>
        <dbReference type="Pfam" id="PF13881"/>
    </source>
</evidence>
<evidence type="ECO:0000313" key="10">
    <source>
        <dbReference type="Proteomes" id="UP000236291"/>
    </source>
</evidence>
<evidence type="ECO:0000313" key="9">
    <source>
        <dbReference type="EMBL" id="PNY10771.1"/>
    </source>
</evidence>
<name>A0A2K3P661_TRIPR</name>